<keyword evidence="4" id="KW-1185">Reference proteome</keyword>
<dbReference type="EMBL" id="BAAASJ010000019">
    <property type="protein sequence ID" value="GAA2626861.1"/>
    <property type="molecule type" value="Genomic_DNA"/>
</dbReference>
<dbReference type="NCBIfam" id="NF033580">
    <property type="entry name" value="transpos_IS5_3"/>
    <property type="match status" value="1"/>
</dbReference>
<organism evidence="3 4">
    <name type="scientific">Streptomyces vastus</name>
    <dbReference type="NCBI Taxonomy" id="285451"/>
    <lineage>
        <taxon>Bacteria</taxon>
        <taxon>Bacillati</taxon>
        <taxon>Actinomycetota</taxon>
        <taxon>Actinomycetes</taxon>
        <taxon>Kitasatosporales</taxon>
        <taxon>Streptomycetaceae</taxon>
        <taxon>Streptomyces</taxon>
    </lineage>
</organism>
<evidence type="ECO:0000313" key="4">
    <source>
        <dbReference type="Proteomes" id="UP001500151"/>
    </source>
</evidence>
<accession>A0ABN3QIG2</accession>
<evidence type="ECO:0000313" key="3">
    <source>
        <dbReference type="EMBL" id="GAA2626861.1"/>
    </source>
</evidence>
<dbReference type="PANTHER" id="PTHR46637:SF1">
    <property type="entry name" value="BLL5188 PROTEIN"/>
    <property type="match status" value="1"/>
</dbReference>
<name>A0ABN3QIG2_9ACTN</name>
<dbReference type="InterPro" id="IPR025161">
    <property type="entry name" value="IS402-like_dom"/>
</dbReference>
<feature type="domain" description="Insertion element IS402-like" evidence="2">
    <location>
        <begin position="9"/>
        <end position="80"/>
    </location>
</feature>
<reference evidence="3 4" key="1">
    <citation type="journal article" date="2019" name="Int. J. Syst. Evol. Microbiol.">
        <title>The Global Catalogue of Microorganisms (GCM) 10K type strain sequencing project: providing services to taxonomists for standard genome sequencing and annotation.</title>
        <authorList>
            <consortium name="The Broad Institute Genomics Platform"/>
            <consortium name="The Broad Institute Genome Sequencing Center for Infectious Disease"/>
            <person name="Wu L."/>
            <person name="Ma J."/>
        </authorList>
    </citation>
    <scope>NUCLEOTIDE SEQUENCE [LARGE SCALE GENOMIC DNA]</scope>
    <source>
        <strain evidence="3 4">JCM 4524</strain>
    </source>
</reference>
<proteinExistence type="predicted"/>
<feature type="compositionally biased region" description="Basic and acidic residues" evidence="1">
    <location>
        <begin position="142"/>
        <end position="151"/>
    </location>
</feature>
<dbReference type="PANTHER" id="PTHR46637">
    <property type="entry name" value="TIS1421-TRANSPOSASE PROTEIN A"/>
    <property type="match status" value="1"/>
</dbReference>
<sequence>MPDVGRGDLTHAEWARLKPLLPGIGLPGGRWNDHRTVINGILFRLRTGAPWRDLPSQYGPWKTVYERHRRWSADGTWDKILRSLLAHADAEDWIDWSVVGIDSTSCRAHQHEAGARTTPPRIPGRRALPRSIGQMKGWTFEGRSDEQDSSGRRGRPPRLGIPDHPGPVGRRSAAHPGTGTSERPPAHYRPPS</sequence>
<dbReference type="Proteomes" id="UP001500151">
    <property type="component" value="Unassembled WGS sequence"/>
</dbReference>
<evidence type="ECO:0000259" key="2">
    <source>
        <dbReference type="Pfam" id="PF13340"/>
    </source>
</evidence>
<feature type="region of interest" description="Disordered" evidence="1">
    <location>
        <begin position="110"/>
        <end position="192"/>
    </location>
</feature>
<evidence type="ECO:0000256" key="1">
    <source>
        <dbReference type="SAM" id="MobiDB-lite"/>
    </source>
</evidence>
<dbReference type="InterPro" id="IPR052909">
    <property type="entry name" value="Transposase_6_like"/>
</dbReference>
<comment type="caution">
    <text evidence="3">The sequence shown here is derived from an EMBL/GenBank/DDBJ whole genome shotgun (WGS) entry which is preliminary data.</text>
</comment>
<protein>
    <recommendedName>
        <fullName evidence="2">Insertion element IS402-like domain-containing protein</fullName>
    </recommendedName>
</protein>
<gene>
    <name evidence="3" type="ORF">GCM10010307_15090</name>
</gene>
<dbReference type="Pfam" id="PF13340">
    <property type="entry name" value="DUF4096"/>
    <property type="match status" value="1"/>
</dbReference>